<dbReference type="EC" id="1.1.1.169" evidence="2"/>
<dbReference type="PANTHER" id="PTHR43765:SF2">
    <property type="entry name" value="2-DEHYDROPANTOATE 2-REDUCTASE"/>
    <property type="match status" value="1"/>
</dbReference>
<evidence type="ECO:0000256" key="4">
    <source>
        <dbReference type="ARBA" id="ARBA00023002"/>
    </source>
</evidence>
<dbReference type="Gene3D" id="1.10.1040.10">
    <property type="entry name" value="N-(1-d-carboxylethyl)-l-norvaline Dehydrogenase, domain 2"/>
    <property type="match status" value="1"/>
</dbReference>
<dbReference type="GO" id="GO:0005737">
    <property type="term" value="C:cytoplasm"/>
    <property type="evidence" value="ECO:0007669"/>
    <property type="project" value="TreeGrafter"/>
</dbReference>
<proteinExistence type="inferred from homology"/>
<name>X1J6Y6_9ZZZZ</name>
<dbReference type="GO" id="GO:0050661">
    <property type="term" value="F:NADP binding"/>
    <property type="evidence" value="ECO:0007669"/>
    <property type="project" value="TreeGrafter"/>
</dbReference>
<dbReference type="InterPro" id="IPR050838">
    <property type="entry name" value="Ketopantoate_reductase"/>
</dbReference>
<evidence type="ECO:0000313" key="8">
    <source>
        <dbReference type="EMBL" id="GAH77300.1"/>
    </source>
</evidence>
<dbReference type="Pfam" id="PF02558">
    <property type="entry name" value="ApbA"/>
    <property type="match status" value="1"/>
</dbReference>
<dbReference type="Gene3D" id="3.40.50.720">
    <property type="entry name" value="NAD(P)-binding Rossmann-like Domain"/>
    <property type="match status" value="1"/>
</dbReference>
<protein>
    <recommendedName>
        <fullName evidence="2">2-dehydropantoate 2-reductase</fullName>
        <ecNumber evidence="2">1.1.1.169</ecNumber>
    </recommendedName>
    <alternativeName>
        <fullName evidence="5">Ketopantoate reductase</fullName>
    </alternativeName>
</protein>
<accession>X1J6Y6</accession>
<reference evidence="8" key="1">
    <citation type="journal article" date="2014" name="Front. Microbiol.">
        <title>High frequency of phylogenetically diverse reductive dehalogenase-homologous genes in deep subseafloor sedimentary metagenomes.</title>
        <authorList>
            <person name="Kawai M."/>
            <person name="Futagami T."/>
            <person name="Toyoda A."/>
            <person name="Takaki Y."/>
            <person name="Nishi S."/>
            <person name="Hori S."/>
            <person name="Arai W."/>
            <person name="Tsubouchi T."/>
            <person name="Morono Y."/>
            <person name="Uchiyama I."/>
            <person name="Ito T."/>
            <person name="Fujiyama A."/>
            <person name="Inagaki F."/>
            <person name="Takami H."/>
        </authorList>
    </citation>
    <scope>NUCLEOTIDE SEQUENCE</scope>
    <source>
        <strain evidence="8">Expedition CK06-06</strain>
    </source>
</reference>
<dbReference type="InterPro" id="IPR008927">
    <property type="entry name" value="6-PGluconate_DH-like_C_sf"/>
</dbReference>
<dbReference type="AlphaFoldDB" id="X1J6Y6"/>
<evidence type="ECO:0000256" key="1">
    <source>
        <dbReference type="ARBA" id="ARBA00007870"/>
    </source>
</evidence>
<feature type="non-terminal residue" evidence="8">
    <location>
        <position position="1"/>
    </location>
</feature>
<dbReference type="EMBL" id="BARU01043011">
    <property type="protein sequence ID" value="GAH77300.1"/>
    <property type="molecule type" value="Genomic_DNA"/>
</dbReference>
<gene>
    <name evidence="8" type="ORF">S03H2_65961</name>
</gene>
<dbReference type="InterPro" id="IPR003710">
    <property type="entry name" value="ApbA"/>
</dbReference>
<feature type="domain" description="Ketopantoate reductase C-terminal" evidence="7">
    <location>
        <begin position="92"/>
        <end position="195"/>
    </location>
</feature>
<sequence>WFIILQNGIGNEALVKEYCNKNKILRIVTSHGALLEDYGHVRHTGVGFTKIGFAYLKPENSNIDDYNRAEESLLFLKNLMSTGGLPTEFVEDIIKCSWEKVFVNIGINAIGALTGLKNGQLLEKNSLRKLMGKAVNEALEIAHEKQINLSNRDYVELMYSVAKKTYDNKNSMLQDVLKGKPTEIDFINGRIVEFG</sequence>
<dbReference type="SUPFAM" id="SSF51735">
    <property type="entry name" value="NAD(P)-binding Rossmann-fold domains"/>
    <property type="match status" value="1"/>
</dbReference>
<keyword evidence="4" id="KW-0560">Oxidoreductase</keyword>
<dbReference type="InterPro" id="IPR013752">
    <property type="entry name" value="KPA_reductase"/>
</dbReference>
<evidence type="ECO:0000256" key="5">
    <source>
        <dbReference type="ARBA" id="ARBA00032024"/>
    </source>
</evidence>
<dbReference type="InterPro" id="IPR013328">
    <property type="entry name" value="6PGD_dom2"/>
</dbReference>
<comment type="similarity">
    <text evidence="1">Belongs to the ketopantoate reductase family.</text>
</comment>
<feature type="domain" description="Ketopantoate reductase N-terminal" evidence="6">
    <location>
        <begin position="3"/>
        <end position="52"/>
    </location>
</feature>
<dbReference type="InterPro" id="IPR036291">
    <property type="entry name" value="NAD(P)-bd_dom_sf"/>
</dbReference>
<evidence type="ECO:0000256" key="3">
    <source>
        <dbReference type="ARBA" id="ARBA00022857"/>
    </source>
</evidence>
<dbReference type="PANTHER" id="PTHR43765">
    <property type="entry name" value="2-DEHYDROPANTOATE 2-REDUCTASE-RELATED"/>
    <property type="match status" value="1"/>
</dbReference>
<dbReference type="Pfam" id="PF08546">
    <property type="entry name" value="ApbA_C"/>
    <property type="match status" value="1"/>
</dbReference>
<comment type="caution">
    <text evidence="8">The sequence shown here is derived from an EMBL/GenBank/DDBJ whole genome shotgun (WGS) entry which is preliminary data.</text>
</comment>
<dbReference type="InterPro" id="IPR013332">
    <property type="entry name" value="KPR_N"/>
</dbReference>
<evidence type="ECO:0000259" key="7">
    <source>
        <dbReference type="Pfam" id="PF08546"/>
    </source>
</evidence>
<keyword evidence="3" id="KW-0521">NADP</keyword>
<dbReference type="GO" id="GO:0015940">
    <property type="term" value="P:pantothenate biosynthetic process"/>
    <property type="evidence" value="ECO:0007669"/>
    <property type="project" value="InterPro"/>
</dbReference>
<dbReference type="SUPFAM" id="SSF48179">
    <property type="entry name" value="6-phosphogluconate dehydrogenase C-terminal domain-like"/>
    <property type="match status" value="1"/>
</dbReference>
<dbReference type="NCBIfam" id="TIGR00745">
    <property type="entry name" value="apbA_panE"/>
    <property type="match status" value="1"/>
</dbReference>
<evidence type="ECO:0000259" key="6">
    <source>
        <dbReference type="Pfam" id="PF02558"/>
    </source>
</evidence>
<dbReference type="GO" id="GO:0008677">
    <property type="term" value="F:2-dehydropantoate 2-reductase activity"/>
    <property type="evidence" value="ECO:0007669"/>
    <property type="project" value="UniProtKB-EC"/>
</dbReference>
<evidence type="ECO:0000256" key="2">
    <source>
        <dbReference type="ARBA" id="ARBA00013014"/>
    </source>
</evidence>
<organism evidence="8">
    <name type="scientific">marine sediment metagenome</name>
    <dbReference type="NCBI Taxonomy" id="412755"/>
    <lineage>
        <taxon>unclassified sequences</taxon>
        <taxon>metagenomes</taxon>
        <taxon>ecological metagenomes</taxon>
    </lineage>
</organism>